<reference evidence="8 9" key="1">
    <citation type="submission" date="2021-03" db="EMBL/GenBank/DDBJ databases">
        <title>Muricauda lutimaris sp. nov. and Muricauda ruestringensis sp. nov, two marine members of the Flavobacteriaceae isolated from deep sea sediments of Western Pacific.</title>
        <authorList>
            <person name="Zhao S."/>
            <person name="Liu R."/>
        </authorList>
    </citation>
    <scope>NUCLEOTIDE SEQUENCE [LARGE SCALE GENOMIC DNA]</scope>
    <source>
        <strain evidence="8 9">BC31-1-A7</strain>
    </source>
</reference>
<dbReference type="Proteomes" id="UP000664044">
    <property type="component" value="Unassembled WGS sequence"/>
</dbReference>
<evidence type="ECO:0000256" key="5">
    <source>
        <dbReference type="ARBA" id="ARBA00023049"/>
    </source>
</evidence>
<feature type="domain" description="Peptidase M16 N-terminal" evidence="6">
    <location>
        <begin position="56"/>
        <end position="170"/>
    </location>
</feature>
<dbReference type="InterPro" id="IPR007863">
    <property type="entry name" value="Peptidase_M16_C"/>
</dbReference>
<feature type="domain" description="Peptidase M16 C-terminal" evidence="7">
    <location>
        <begin position="708"/>
        <end position="899"/>
    </location>
</feature>
<dbReference type="Pfam" id="PF00675">
    <property type="entry name" value="Peptidase_M16"/>
    <property type="match status" value="1"/>
</dbReference>
<evidence type="ECO:0000313" key="8">
    <source>
        <dbReference type="EMBL" id="MBO0353534.1"/>
    </source>
</evidence>
<evidence type="ECO:0000256" key="2">
    <source>
        <dbReference type="ARBA" id="ARBA00022670"/>
    </source>
</evidence>
<dbReference type="PANTHER" id="PTHR43690:SF17">
    <property type="entry name" value="PROTEIN YHJJ"/>
    <property type="match status" value="1"/>
</dbReference>
<evidence type="ECO:0000259" key="7">
    <source>
        <dbReference type="Pfam" id="PF05193"/>
    </source>
</evidence>
<keyword evidence="2" id="KW-0645">Protease</keyword>
<dbReference type="InterPro" id="IPR011249">
    <property type="entry name" value="Metalloenz_LuxS/M16"/>
</dbReference>
<keyword evidence="4" id="KW-0862">Zinc</keyword>
<dbReference type="InterPro" id="IPR011765">
    <property type="entry name" value="Pept_M16_N"/>
</dbReference>
<evidence type="ECO:0000256" key="4">
    <source>
        <dbReference type="ARBA" id="ARBA00022833"/>
    </source>
</evidence>
<evidence type="ECO:0000313" key="9">
    <source>
        <dbReference type="Proteomes" id="UP000664044"/>
    </source>
</evidence>
<dbReference type="EMBL" id="JAFLNL010000003">
    <property type="protein sequence ID" value="MBO0353534.1"/>
    <property type="molecule type" value="Genomic_DNA"/>
</dbReference>
<organism evidence="8 9">
    <name type="scientific">Flagellimonas aurea</name>
    <dbReference type="NCBI Taxonomy" id="2915619"/>
    <lineage>
        <taxon>Bacteria</taxon>
        <taxon>Pseudomonadati</taxon>
        <taxon>Bacteroidota</taxon>
        <taxon>Flavobacteriia</taxon>
        <taxon>Flavobacteriales</taxon>
        <taxon>Flavobacteriaceae</taxon>
        <taxon>Flagellimonas</taxon>
    </lineage>
</organism>
<dbReference type="InterPro" id="IPR050626">
    <property type="entry name" value="Peptidase_M16"/>
</dbReference>
<proteinExistence type="inferred from homology"/>
<dbReference type="SUPFAM" id="SSF63411">
    <property type="entry name" value="LuxS/MPP-like metallohydrolase"/>
    <property type="match status" value="3"/>
</dbReference>
<comment type="caution">
    <text evidence="8">The sequence shown here is derived from an EMBL/GenBank/DDBJ whole genome shotgun (WGS) entry which is preliminary data.</text>
</comment>
<protein>
    <submittedName>
        <fullName evidence="8">Insulinase family protein</fullName>
    </submittedName>
</protein>
<evidence type="ECO:0000256" key="1">
    <source>
        <dbReference type="ARBA" id="ARBA00007261"/>
    </source>
</evidence>
<keyword evidence="9" id="KW-1185">Reference proteome</keyword>
<dbReference type="Gene3D" id="3.30.830.10">
    <property type="entry name" value="Metalloenzyme, LuxS/M16 peptidase-like"/>
    <property type="match status" value="4"/>
</dbReference>
<evidence type="ECO:0000259" key="6">
    <source>
        <dbReference type="Pfam" id="PF00675"/>
    </source>
</evidence>
<name>A0ABS3G2A4_9FLAO</name>
<dbReference type="RefSeq" id="WP_207032251.1">
    <property type="nucleotide sequence ID" value="NZ_JAFLNL010000003.1"/>
</dbReference>
<accession>A0ABS3G2A4</accession>
<dbReference type="Pfam" id="PF05193">
    <property type="entry name" value="Peptidase_M16_C"/>
    <property type="match status" value="2"/>
</dbReference>
<keyword evidence="3" id="KW-0378">Hydrolase</keyword>
<keyword evidence="5" id="KW-0482">Metalloprotease</keyword>
<comment type="similarity">
    <text evidence="1">Belongs to the peptidase M16 family.</text>
</comment>
<sequence length="967" mass="111623">MKFNHIYFILILIGTTLSVQCQKQPKNDTIPLDPSIRYGKLANGFTYYIRPTSSSSDKIDMSLVLKGGASIQDMDQIDIAHFLEHMAFKSSEHFPLGIKAPDQLDSLKIGFFDITASTSKYYTKYNFEIPNKNPYALEKAVLWFKDIVGGDLKLTTEEIDAERGILSQERIGKSSAGADLRETSRIGLQSKIDPGARNWRNDLNYYIEYHRTFKPEILRRYYNDWYRPDLSALMVVGNIKDVDSVEALVKKRFSKIPKPTNPRKFMNMDSMYFIQEPQFAKVAVPLGNQDNIDKQQVIFHLGYRDHYTKAKLHAQEGLRRELLWNILSGVLLTRTRHNEEQYNNDFSGFNKYLTYKKAFGIFQARNMFTIFIDSKNNSAKEGTERTIRLLRQLYQHGLLEEEWNMLKKEEIQQMDRGKSKSTSSLIEEMSSHFIYGEALPEDKNTYLRGWFKGLSLTQVNEEIKALIPAIPDDIGIAAYEGNSILSLNQTDIRSWIKDAWNAPVEAYRPPEVPESLMQEKEVLALTKPDYAGKSTNQDTGAQELLLNNGIKVVLLPQKEGVEGIKVHGFSPIGAQCYKGDDYFSAIHSSAIVLNSGIADKDKFDISRYLASRSNKVKVHPYINVSETGIKGETTLENMETMFQLIYLYIRKPRIDQNAFSDWKKGEFESYVKGHILRNDMDNTMKSLTGDYNINYNNTTAMVEGLPMVTMDKAYEHYKDLFGRTNDFTFIITGDYNKDVVINMAQKYLGNLPDRASQNQSRSYKQKRVKLDNGPILFEIPVPKYGEGKEGMVYAEKYIVTKNFDWRERIKVNVLVAMMRNHLITVLRNQGFSVYTPFVFGGYNFEAARYEIILRVDFNAKGNEVEKEKQFRLLQEAIHQLLGDIKKGTINKNEVERVLKEIDSKYSTGLFNNSKVDERLYEYYRYDAPWLSKSEVDIYIKSLIVEDIMKTAKKYLAKDHRYEFIMGK</sequence>
<dbReference type="PANTHER" id="PTHR43690">
    <property type="entry name" value="NARDILYSIN"/>
    <property type="match status" value="1"/>
</dbReference>
<feature type="domain" description="Peptidase M16 C-terminal" evidence="7">
    <location>
        <begin position="214"/>
        <end position="408"/>
    </location>
</feature>
<evidence type="ECO:0000256" key="3">
    <source>
        <dbReference type="ARBA" id="ARBA00022801"/>
    </source>
</evidence>
<gene>
    <name evidence="8" type="ORF">J0656_05845</name>
</gene>